<dbReference type="GO" id="GO:0000056">
    <property type="term" value="P:ribosomal small subunit export from nucleus"/>
    <property type="evidence" value="ECO:0007669"/>
    <property type="project" value="TreeGrafter"/>
</dbReference>
<sequence length="720" mass="79429">MPWNQLSATADSRPDAPVDPDALPEPDPDTKAYFREIAEKIQELEGLGQGRGSYTKLREDGEEEEQEEDDRPLLLRSALESLGGHEIPLAGDGETSVILERLLYAMDDFARRVLADRFIGNYEKLVKHRSASHVLQTLFTLAGETIDRETRGIVASPPVSSAEGATELPTMTSLVLSALTELLPHLPTLLYDPFGSHTLRILLLLFAGTAPTAEGQSGAERSKRSLNFRKGQGKMKSFLLDDDHSAKGKEKEVVTKRNVPPEFNDALTSMWQSLNSVDDGGPLGEGIRRAAMDDVAGPAVRVMIEMEAVAPGGWMKGGWADRVLCGLVEEVKNPDSKTEERSELREEYLAGLLRHPASSPTFETLLTRSSKPIFSAIWEAFFVSKLHRLAGNSVANFVVAVGISRLDAGELEQTIEEIGKIATERRGEWIDNSRTGVFRSLLEQAAKLSVCEKEISEIIVDTFGLGAPENLKLVAPCVLSLNRLDYWKKLPSHVTAQPSTQGSILLQSWLKLHAPHQQVVLDSINSLGYDGILPLTRDATSSRVLDSLLSSPTTPPREIRRFLLSLIGHYHTLANDRIGSRVVERCWATADVYLKDKIAASLVDQGNFLQSSQFGHFFARKVELPLFMRRREEWKAKMARQMAEQKGLRMPGAPGTQATAPIEEKKRRERPADEVDEIFGGKSRPSKKGRTEDAAETVQSKVKKVEGLDDVYAALKASAA</sequence>
<gene>
    <name evidence="7" type="ORF">BCR35DRAFT_267063</name>
</gene>
<dbReference type="InParanoid" id="A0A1Y2F1N3"/>
<dbReference type="GO" id="GO:0005730">
    <property type="term" value="C:nucleolus"/>
    <property type="evidence" value="ECO:0007669"/>
    <property type="project" value="TreeGrafter"/>
</dbReference>
<evidence type="ECO:0000256" key="4">
    <source>
        <dbReference type="ARBA" id="ARBA00031929"/>
    </source>
</evidence>
<feature type="compositionally biased region" description="Basic and acidic residues" evidence="6">
    <location>
        <begin position="662"/>
        <end position="673"/>
    </location>
</feature>
<dbReference type="PANTHER" id="PTHR13102">
    <property type="entry name" value="NUCLEOLAR PROTEIN 9"/>
    <property type="match status" value="1"/>
</dbReference>
<dbReference type="OrthoDB" id="392571at2759"/>
<organism evidence="7 8">
    <name type="scientific">Leucosporidium creatinivorum</name>
    <dbReference type="NCBI Taxonomy" id="106004"/>
    <lineage>
        <taxon>Eukaryota</taxon>
        <taxon>Fungi</taxon>
        <taxon>Dikarya</taxon>
        <taxon>Basidiomycota</taxon>
        <taxon>Pucciniomycotina</taxon>
        <taxon>Microbotryomycetes</taxon>
        <taxon>Leucosporidiales</taxon>
        <taxon>Leucosporidium</taxon>
    </lineage>
</organism>
<dbReference type="EMBL" id="MCGR01000031">
    <property type="protein sequence ID" value="ORY77617.1"/>
    <property type="molecule type" value="Genomic_DNA"/>
</dbReference>
<dbReference type="InterPro" id="IPR001313">
    <property type="entry name" value="Pumilio_RNA-bd_rpt"/>
</dbReference>
<feature type="region of interest" description="Disordered" evidence="6">
    <location>
        <begin position="1"/>
        <end position="30"/>
    </location>
</feature>
<evidence type="ECO:0000256" key="1">
    <source>
        <dbReference type="ARBA" id="ARBA00016427"/>
    </source>
</evidence>
<dbReference type="Gene3D" id="1.25.10.10">
    <property type="entry name" value="Leucine-rich Repeat Variant"/>
    <property type="match status" value="2"/>
</dbReference>
<dbReference type="STRING" id="106004.A0A1Y2F1N3"/>
<dbReference type="Proteomes" id="UP000193467">
    <property type="component" value="Unassembled WGS sequence"/>
</dbReference>
<dbReference type="PANTHER" id="PTHR13102:SF0">
    <property type="entry name" value="NUCLEOLAR PROTEIN 9"/>
    <property type="match status" value="1"/>
</dbReference>
<dbReference type="GO" id="GO:0030686">
    <property type="term" value="C:90S preribosome"/>
    <property type="evidence" value="ECO:0007669"/>
    <property type="project" value="TreeGrafter"/>
</dbReference>
<feature type="compositionally biased region" description="Polar residues" evidence="6">
    <location>
        <begin position="1"/>
        <end position="10"/>
    </location>
</feature>
<comment type="caution">
    <text evidence="7">The sequence shown here is derived from an EMBL/GenBank/DDBJ whole genome shotgun (WGS) entry which is preliminary data.</text>
</comment>
<keyword evidence="8" id="KW-1185">Reference proteome</keyword>
<dbReference type="SMART" id="SM00025">
    <property type="entry name" value="Pumilio"/>
    <property type="match status" value="2"/>
</dbReference>
<dbReference type="GO" id="GO:0003723">
    <property type="term" value="F:RNA binding"/>
    <property type="evidence" value="ECO:0007669"/>
    <property type="project" value="InterPro"/>
</dbReference>
<evidence type="ECO:0000256" key="5">
    <source>
        <dbReference type="PROSITE-ProRule" id="PRU00317"/>
    </source>
</evidence>
<feature type="region of interest" description="Disordered" evidence="6">
    <location>
        <begin position="44"/>
        <end position="71"/>
    </location>
</feature>
<dbReference type="FunCoup" id="A0A1Y2F1N3">
    <property type="interactions" value="467"/>
</dbReference>
<feature type="repeat" description="Pumilio" evidence="5">
    <location>
        <begin position="565"/>
        <end position="600"/>
    </location>
</feature>
<protein>
    <recommendedName>
        <fullName evidence="1">Nucleolar protein 9</fullName>
    </recommendedName>
    <alternativeName>
        <fullName evidence="3 4">Pumilio domain-containing protein NOP9</fullName>
    </alternativeName>
</protein>
<dbReference type="GO" id="GO:0000472">
    <property type="term" value="P:endonucleolytic cleavage to generate mature 5'-end of SSU-rRNA from (SSU-rRNA, 5.8S rRNA, LSU-rRNA)"/>
    <property type="evidence" value="ECO:0007669"/>
    <property type="project" value="TreeGrafter"/>
</dbReference>
<dbReference type="SUPFAM" id="SSF48371">
    <property type="entry name" value="ARM repeat"/>
    <property type="match status" value="1"/>
</dbReference>
<feature type="region of interest" description="Disordered" evidence="6">
    <location>
        <begin position="645"/>
        <end position="699"/>
    </location>
</feature>
<evidence type="ECO:0000256" key="3">
    <source>
        <dbReference type="ARBA" id="ARBA00030932"/>
    </source>
</evidence>
<dbReference type="PROSITE" id="PS50302">
    <property type="entry name" value="PUM"/>
    <property type="match status" value="1"/>
</dbReference>
<keyword evidence="2" id="KW-0677">Repeat</keyword>
<dbReference type="InterPro" id="IPR016024">
    <property type="entry name" value="ARM-type_fold"/>
</dbReference>
<dbReference type="GO" id="GO:0000480">
    <property type="term" value="P:endonucleolytic cleavage in 5'-ETS of tricistronic rRNA transcript (SSU-rRNA, 5.8S rRNA, LSU-rRNA)"/>
    <property type="evidence" value="ECO:0007669"/>
    <property type="project" value="TreeGrafter"/>
</dbReference>
<feature type="compositionally biased region" description="Acidic residues" evidence="6">
    <location>
        <begin position="60"/>
        <end position="70"/>
    </location>
</feature>
<dbReference type="InterPro" id="IPR040000">
    <property type="entry name" value="NOP9"/>
</dbReference>
<dbReference type="AlphaFoldDB" id="A0A1Y2F1N3"/>
<dbReference type="GO" id="GO:0030688">
    <property type="term" value="C:preribosome, small subunit precursor"/>
    <property type="evidence" value="ECO:0007669"/>
    <property type="project" value="TreeGrafter"/>
</dbReference>
<reference evidence="7 8" key="1">
    <citation type="submission" date="2016-07" db="EMBL/GenBank/DDBJ databases">
        <title>Pervasive Adenine N6-methylation of Active Genes in Fungi.</title>
        <authorList>
            <consortium name="DOE Joint Genome Institute"/>
            <person name="Mondo S.J."/>
            <person name="Dannebaum R.O."/>
            <person name="Kuo R.C."/>
            <person name="Labutti K."/>
            <person name="Haridas S."/>
            <person name="Kuo A."/>
            <person name="Salamov A."/>
            <person name="Ahrendt S.R."/>
            <person name="Lipzen A."/>
            <person name="Sullivan W."/>
            <person name="Andreopoulos W.B."/>
            <person name="Clum A."/>
            <person name="Lindquist E."/>
            <person name="Daum C."/>
            <person name="Ramamoorthy G.K."/>
            <person name="Gryganskyi A."/>
            <person name="Culley D."/>
            <person name="Magnuson J.K."/>
            <person name="James T.Y."/>
            <person name="O'Malley M.A."/>
            <person name="Stajich J.E."/>
            <person name="Spatafora J.W."/>
            <person name="Visel A."/>
            <person name="Grigoriev I.V."/>
        </authorList>
    </citation>
    <scope>NUCLEOTIDE SEQUENCE [LARGE SCALE GENOMIC DNA]</scope>
    <source>
        <strain evidence="7 8">62-1032</strain>
    </source>
</reference>
<dbReference type="GO" id="GO:0000447">
    <property type="term" value="P:endonucleolytic cleavage in ITS1 to separate SSU-rRNA from 5.8S rRNA and LSU-rRNA from tricistronic rRNA transcript (SSU-rRNA, 5.8S rRNA, LSU-rRNA)"/>
    <property type="evidence" value="ECO:0007669"/>
    <property type="project" value="TreeGrafter"/>
</dbReference>
<evidence type="ECO:0000256" key="6">
    <source>
        <dbReference type="SAM" id="MobiDB-lite"/>
    </source>
</evidence>
<evidence type="ECO:0000313" key="8">
    <source>
        <dbReference type="Proteomes" id="UP000193467"/>
    </source>
</evidence>
<name>A0A1Y2F1N3_9BASI</name>
<accession>A0A1Y2F1N3</accession>
<proteinExistence type="predicted"/>
<dbReference type="InterPro" id="IPR011989">
    <property type="entry name" value="ARM-like"/>
</dbReference>
<evidence type="ECO:0000313" key="7">
    <source>
        <dbReference type="EMBL" id="ORY77617.1"/>
    </source>
</evidence>
<dbReference type="Pfam" id="PF22493">
    <property type="entry name" value="PUF_NOP9"/>
    <property type="match status" value="1"/>
</dbReference>
<evidence type="ECO:0000256" key="2">
    <source>
        <dbReference type="ARBA" id="ARBA00022737"/>
    </source>
</evidence>